<keyword evidence="3" id="KW-0326">Glycosidase</keyword>
<dbReference type="GO" id="GO:0005975">
    <property type="term" value="P:carbohydrate metabolic process"/>
    <property type="evidence" value="ECO:0007669"/>
    <property type="project" value="InterPro"/>
</dbReference>
<gene>
    <name evidence="6" type="ORF">BD324DRAFT_634072</name>
</gene>
<proteinExistence type="predicted"/>
<evidence type="ECO:0000313" key="6">
    <source>
        <dbReference type="EMBL" id="ORX35156.1"/>
    </source>
</evidence>
<dbReference type="EMBL" id="NBSH01000012">
    <property type="protein sequence ID" value="ORX35156.1"/>
    <property type="molecule type" value="Genomic_DNA"/>
</dbReference>
<evidence type="ECO:0000256" key="2">
    <source>
        <dbReference type="ARBA" id="ARBA00022801"/>
    </source>
</evidence>
<accession>A0A1Y1UCD4</accession>
<dbReference type="PANTHER" id="PTHR10963:SF22">
    <property type="entry name" value="GLYCOSIDASE CRH2-RELATED"/>
    <property type="match status" value="1"/>
</dbReference>
<reference evidence="6 7" key="1">
    <citation type="submission" date="2017-03" db="EMBL/GenBank/DDBJ databases">
        <title>Widespread Adenine N6-methylation of Active Genes in Fungi.</title>
        <authorList>
            <consortium name="DOE Joint Genome Institute"/>
            <person name="Mondo S.J."/>
            <person name="Dannebaum R.O."/>
            <person name="Kuo R.C."/>
            <person name="Louie K.B."/>
            <person name="Bewick A.J."/>
            <person name="Labutti K."/>
            <person name="Haridas S."/>
            <person name="Kuo A."/>
            <person name="Salamov A."/>
            <person name="Ahrendt S.R."/>
            <person name="Lau R."/>
            <person name="Bowen B.P."/>
            <person name="Lipzen A."/>
            <person name="Sullivan W."/>
            <person name="Andreopoulos W.B."/>
            <person name="Clum A."/>
            <person name="Lindquist E."/>
            <person name="Daum C."/>
            <person name="Northen T.R."/>
            <person name="Ramamoorthy G."/>
            <person name="Schmitz R.J."/>
            <person name="Gryganskyi A."/>
            <person name="Culley D."/>
            <person name="Magnuson J."/>
            <person name="James T.Y."/>
            <person name="O'Malley M.A."/>
            <person name="Stajich J.E."/>
            <person name="Spatafora J.W."/>
            <person name="Visel A."/>
            <person name="Grigoriev I.V."/>
        </authorList>
    </citation>
    <scope>NUCLEOTIDE SEQUENCE [LARGE SCALE GENOMIC DNA]</scope>
    <source>
        <strain evidence="6 7">NRRL Y-17943</strain>
    </source>
</reference>
<dbReference type="GeneID" id="33558509"/>
<keyword evidence="7" id="KW-1185">Reference proteome</keyword>
<evidence type="ECO:0000256" key="4">
    <source>
        <dbReference type="SAM" id="SignalP"/>
    </source>
</evidence>
<evidence type="ECO:0000313" key="7">
    <source>
        <dbReference type="Proteomes" id="UP000193218"/>
    </source>
</evidence>
<dbReference type="GO" id="GO:0009277">
    <property type="term" value="C:fungal-type cell wall"/>
    <property type="evidence" value="ECO:0007669"/>
    <property type="project" value="TreeGrafter"/>
</dbReference>
<evidence type="ECO:0000259" key="5">
    <source>
        <dbReference type="PROSITE" id="PS51762"/>
    </source>
</evidence>
<dbReference type="Pfam" id="PF00722">
    <property type="entry name" value="Glyco_hydro_16"/>
    <property type="match status" value="1"/>
</dbReference>
<dbReference type="GO" id="GO:0016757">
    <property type="term" value="F:glycosyltransferase activity"/>
    <property type="evidence" value="ECO:0007669"/>
    <property type="project" value="TreeGrafter"/>
</dbReference>
<dbReference type="RefSeq" id="XP_021869372.1">
    <property type="nucleotide sequence ID" value="XM_022016700.1"/>
</dbReference>
<feature type="domain" description="GH16" evidence="5">
    <location>
        <begin position="62"/>
        <end position="289"/>
    </location>
</feature>
<keyword evidence="2" id="KW-0378">Hydrolase</keyword>
<dbReference type="OrthoDB" id="4781at2759"/>
<dbReference type="GO" id="GO:0031505">
    <property type="term" value="P:fungal-type cell wall organization"/>
    <property type="evidence" value="ECO:0007669"/>
    <property type="project" value="TreeGrafter"/>
</dbReference>
<evidence type="ECO:0000256" key="1">
    <source>
        <dbReference type="ARBA" id="ARBA00022729"/>
    </source>
</evidence>
<dbReference type="GO" id="GO:0004553">
    <property type="term" value="F:hydrolase activity, hydrolyzing O-glycosyl compounds"/>
    <property type="evidence" value="ECO:0007669"/>
    <property type="project" value="InterPro"/>
</dbReference>
<sequence>MPRTRLPLVLLGLSAIVPLTLAQTYCNATSLCPESAPCCSEYGYCGSGTFCLGGCEPMHSFSPTSCRPNPICQSMTTTFANDVSRIQQVASEWNGNASAYDWYVNSGQIIPSSDGIKLVLNETNGGTKISSTRYVHYGKIDFVLETSKWPGVVTAAITMSDVKDEIDWEFTGSNTTLAQTNYWFMGIANYSDSQGLSVDVSSDTSANYHTYTFDWQEDYLNWMIDGNVVRSLQKQSTLSSDGTTYKYPTTPSQIQISIWPAGINTSAEGTIAWAGGMINWQDPDYVANGYFWNTIQSVTITCADDPNQASNTTGWAYSDSKGQTVPTVYDTTASLLINGGGRTTMSWTMYAVGVFTILMTMLL</sequence>
<name>A0A1Y1UCD4_9TREE</name>
<dbReference type="PANTHER" id="PTHR10963">
    <property type="entry name" value="GLYCOSYL HYDROLASE-RELATED"/>
    <property type="match status" value="1"/>
</dbReference>
<feature type="signal peptide" evidence="4">
    <location>
        <begin position="1"/>
        <end position="22"/>
    </location>
</feature>
<organism evidence="6 7">
    <name type="scientific">Kockovaella imperatae</name>
    <dbReference type="NCBI Taxonomy" id="4999"/>
    <lineage>
        <taxon>Eukaryota</taxon>
        <taxon>Fungi</taxon>
        <taxon>Dikarya</taxon>
        <taxon>Basidiomycota</taxon>
        <taxon>Agaricomycotina</taxon>
        <taxon>Tremellomycetes</taxon>
        <taxon>Tremellales</taxon>
        <taxon>Cuniculitremaceae</taxon>
        <taxon>Kockovaella</taxon>
    </lineage>
</organism>
<dbReference type="PROSITE" id="PS51762">
    <property type="entry name" value="GH16_2"/>
    <property type="match status" value="1"/>
</dbReference>
<dbReference type="Gene3D" id="2.60.120.200">
    <property type="match status" value="1"/>
</dbReference>
<dbReference type="AlphaFoldDB" id="A0A1Y1UCD4"/>
<keyword evidence="1 4" id="KW-0732">Signal</keyword>
<dbReference type="InParanoid" id="A0A1Y1UCD4"/>
<protein>
    <submittedName>
        <fullName evidence="6">Putative cell wall organization and biogenesis-related protein</fullName>
    </submittedName>
</protein>
<feature type="chain" id="PRO_5012305026" evidence="4">
    <location>
        <begin position="23"/>
        <end position="363"/>
    </location>
</feature>
<dbReference type="InterPro" id="IPR013320">
    <property type="entry name" value="ConA-like_dom_sf"/>
</dbReference>
<comment type="caution">
    <text evidence="6">The sequence shown here is derived from an EMBL/GenBank/DDBJ whole genome shotgun (WGS) entry which is preliminary data.</text>
</comment>
<dbReference type="InterPro" id="IPR000757">
    <property type="entry name" value="Beta-glucanase-like"/>
</dbReference>
<dbReference type="InterPro" id="IPR050546">
    <property type="entry name" value="Glycosyl_Hydrlase_16"/>
</dbReference>
<dbReference type="STRING" id="4999.A0A1Y1UCD4"/>
<dbReference type="Proteomes" id="UP000193218">
    <property type="component" value="Unassembled WGS sequence"/>
</dbReference>
<dbReference type="SUPFAM" id="SSF49899">
    <property type="entry name" value="Concanavalin A-like lectins/glucanases"/>
    <property type="match status" value="1"/>
</dbReference>
<evidence type="ECO:0000256" key="3">
    <source>
        <dbReference type="ARBA" id="ARBA00023295"/>
    </source>
</evidence>